<dbReference type="InterPro" id="IPR036526">
    <property type="entry name" value="C-N_Hydrolase_sf"/>
</dbReference>
<dbReference type="Pfam" id="PF00795">
    <property type="entry name" value="CN_hydrolase"/>
    <property type="match status" value="1"/>
</dbReference>
<dbReference type="InterPro" id="IPR003010">
    <property type="entry name" value="C-N_Hydrolase"/>
</dbReference>
<dbReference type="RefSeq" id="WP_152617342.1">
    <property type="nucleotide sequence ID" value="NZ_CADFGF010000021.1"/>
</dbReference>
<evidence type="ECO:0000256" key="1">
    <source>
        <dbReference type="SAM" id="Phobius"/>
    </source>
</evidence>
<keyword evidence="4" id="KW-1185">Reference proteome</keyword>
<dbReference type="Gene3D" id="3.60.110.10">
    <property type="entry name" value="Carbon-nitrogen hydrolase"/>
    <property type="match status" value="1"/>
</dbReference>
<proteinExistence type="predicted"/>
<feature type="transmembrane region" description="Helical" evidence="1">
    <location>
        <begin position="15"/>
        <end position="39"/>
    </location>
</feature>
<reference evidence="3" key="2">
    <citation type="submission" date="2020-04" db="EMBL/GenBank/DDBJ databases">
        <authorList>
            <person name="Alexandrino P."/>
            <person name="Mendonca T."/>
            <person name="Guaman L."/>
            <person name="Cherix J."/>
            <person name="Lozano-Sakalauskas G."/>
            <person name="Fujita A."/>
            <person name="Filho E.R."/>
            <person name="Long P."/>
            <person name="Padilla G."/>
            <person name="Taciro M.K."/>
            <person name="Gomez J.G."/>
            <person name="Silva L.F."/>
            <person name="Torres M."/>
        </authorList>
    </citation>
    <scope>NUCLEOTIDE SEQUENCE</scope>
    <source>
        <strain evidence="3">LMG 19450</strain>
    </source>
</reference>
<protein>
    <submittedName>
        <fullName evidence="3">Conjugal transfer protein TraB</fullName>
    </submittedName>
</protein>
<keyword evidence="1" id="KW-0812">Transmembrane</keyword>
<comment type="caution">
    <text evidence="3">The sequence shown here is derived from an EMBL/GenBank/DDBJ whole genome shotgun (WGS) entry which is preliminary data.</text>
</comment>
<dbReference type="EMBL" id="JTDB02000015">
    <property type="protein sequence ID" value="NLP65563.1"/>
    <property type="molecule type" value="Genomic_DNA"/>
</dbReference>
<feature type="transmembrane region" description="Helical" evidence="1">
    <location>
        <begin position="112"/>
        <end position="132"/>
    </location>
</feature>
<gene>
    <name evidence="3" type="ORF">NH14_031385</name>
</gene>
<dbReference type="AlphaFoldDB" id="A0A8T6ZM55"/>
<accession>A0A8T6ZM55</accession>
<dbReference type="OrthoDB" id="7058774at2"/>
<feature type="transmembrane region" description="Helical" evidence="1">
    <location>
        <begin position="167"/>
        <end position="184"/>
    </location>
</feature>
<keyword evidence="1" id="KW-1133">Transmembrane helix</keyword>
<evidence type="ECO:0000259" key="2">
    <source>
        <dbReference type="Pfam" id="PF00795"/>
    </source>
</evidence>
<feature type="transmembrane region" description="Helical" evidence="1">
    <location>
        <begin position="51"/>
        <end position="71"/>
    </location>
</feature>
<dbReference type="Proteomes" id="UP000030460">
    <property type="component" value="Unassembled WGS sequence"/>
</dbReference>
<reference evidence="3" key="1">
    <citation type="journal article" date="2015" name="Genome Announc.">
        <title>Draft Genome Sequence of the Polyhydroxyalkanoate-Producing Bacterium Burkholderia sacchari LMG 19450 Isolated from Brazilian Sugarcane Plantation Soil.</title>
        <authorList>
            <person name="Alexandrino P.M."/>
            <person name="Mendonca T.T."/>
            <person name="Guaman Bautista L.P."/>
            <person name="Cherix J."/>
            <person name="Lozano-Sakalauskas G.C."/>
            <person name="Fujita A."/>
            <person name="Ramos Filho E."/>
            <person name="Long P."/>
            <person name="Padilla G."/>
            <person name="Taciro M.K."/>
            <person name="Gomez J.G."/>
            <person name="Silva L.F."/>
        </authorList>
    </citation>
    <scope>NUCLEOTIDE SEQUENCE</scope>
    <source>
        <strain evidence="3">LMG 19450</strain>
    </source>
</reference>
<feature type="transmembrane region" description="Helical" evidence="1">
    <location>
        <begin position="83"/>
        <end position="105"/>
    </location>
</feature>
<sequence length="392" mass="42505">MEKIRTCGRALSGPLMAALLGVFAWNGHLLVLSALPLLVYLWRGASSRRDAFLVALTYYLAAGRGLFHGAGVFFGNSTALPSWVYGFLIWTIPSVVLASVWAALWGDCKRPIRLLVVLLFISVPPIGVIGWANPITAAGALFPGTGWWGLLACIAALASLSYASRPGVACAAIVLGAGVANAFYHEPTEPRWEALDTQLGASNGSDDDFDRLHTLLDQVEQSAADHPDTKVFVLPELVGGDWSMNALWWQRTGAALRSRGQTVLVGALTPLDRNSHYVNALFSVGADANRSFVDRVPVPYSMWKPWASGGADAFWFASGVHDFAGTRIATLICYEQLLVWPILHSFMHGPRLIVGAANDWWARDTSIARIQHEATAAWGRLFGVPIVWARNA</sequence>
<feature type="transmembrane region" description="Helical" evidence="1">
    <location>
        <begin position="138"/>
        <end position="160"/>
    </location>
</feature>
<feature type="domain" description="CN hydrolase" evidence="2">
    <location>
        <begin position="292"/>
        <end position="379"/>
    </location>
</feature>
<evidence type="ECO:0000313" key="4">
    <source>
        <dbReference type="Proteomes" id="UP000030460"/>
    </source>
</evidence>
<evidence type="ECO:0000313" key="3">
    <source>
        <dbReference type="EMBL" id="NLP65563.1"/>
    </source>
</evidence>
<keyword evidence="1" id="KW-0472">Membrane</keyword>
<name>A0A8T6ZM55_9BURK</name>
<dbReference type="SUPFAM" id="SSF56317">
    <property type="entry name" value="Carbon-nitrogen hydrolase"/>
    <property type="match status" value="1"/>
</dbReference>
<organism evidence="3 4">
    <name type="scientific">Paraburkholderia sacchari</name>
    <dbReference type="NCBI Taxonomy" id="159450"/>
    <lineage>
        <taxon>Bacteria</taxon>
        <taxon>Pseudomonadati</taxon>
        <taxon>Pseudomonadota</taxon>
        <taxon>Betaproteobacteria</taxon>
        <taxon>Burkholderiales</taxon>
        <taxon>Burkholderiaceae</taxon>
        <taxon>Paraburkholderia</taxon>
    </lineage>
</organism>